<feature type="domain" description="Ig-like" evidence="6">
    <location>
        <begin position="202"/>
        <end position="290"/>
    </location>
</feature>
<dbReference type="SMART" id="SM00409">
    <property type="entry name" value="IG"/>
    <property type="match status" value="5"/>
</dbReference>
<feature type="domain" description="Ig-like" evidence="6">
    <location>
        <begin position="103"/>
        <end position="200"/>
    </location>
</feature>
<evidence type="ECO:0000256" key="5">
    <source>
        <dbReference type="ARBA" id="ARBA00023319"/>
    </source>
</evidence>
<keyword evidence="4" id="KW-0325">Glycoprotein</keyword>
<dbReference type="InterPro" id="IPR007110">
    <property type="entry name" value="Ig-like_dom"/>
</dbReference>
<dbReference type="SUPFAM" id="SSF48726">
    <property type="entry name" value="Immunoglobulin"/>
    <property type="match status" value="6"/>
</dbReference>
<evidence type="ECO:0000313" key="8">
    <source>
        <dbReference type="Proteomes" id="UP001164746"/>
    </source>
</evidence>
<keyword evidence="3" id="KW-1015">Disulfide bond</keyword>
<dbReference type="PANTHER" id="PTHR11640:SF31">
    <property type="entry name" value="IRREGULAR CHIASM C-ROUGHEST PROTEIN-RELATED"/>
    <property type="match status" value="1"/>
</dbReference>
<dbReference type="InterPro" id="IPR036179">
    <property type="entry name" value="Ig-like_dom_sf"/>
</dbReference>
<reference evidence="7" key="1">
    <citation type="submission" date="2022-11" db="EMBL/GenBank/DDBJ databases">
        <title>Centuries of genome instability and evolution in soft-shell clam transmissible cancer (bioRxiv).</title>
        <authorList>
            <person name="Hart S.F.M."/>
            <person name="Yonemitsu M.A."/>
            <person name="Giersch R.M."/>
            <person name="Beal B.F."/>
            <person name="Arriagada G."/>
            <person name="Davis B.W."/>
            <person name="Ostrander E.A."/>
            <person name="Goff S.P."/>
            <person name="Metzger M.J."/>
        </authorList>
    </citation>
    <scope>NUCLEOTIDE SEQUENCE</scope>
    <source>
        <strain evidence="7">MELC-2E11</strain>
        <tissue evidence="7">Siphon/mantle</tissue>
    </source>
</reference>
<name>A0ABY7EA20_MYAAR</name>
<dbReference type="Gene3D" id="2.60.40.10">
    <property type="entry name" value="Immunoglobulins"/>
    <property type="match status" value="7"/>
</dbReference>
<dbReference type="InterPro" id="IPR003598">
    <property type="entry name" value="Ig_sub2"/>
</dbReference>
<dbReference type="PANTHER" id="PTHR11640">
    <property type="entry name" value="NEPHRIN"/>
    <property type="match status" value="1"/>
</dbReference>
<protein>
    <submittedName>
        <fullName evidence="7">PXDN-like protein</fullName>
    </submittedName>
</protein>
<feature type="domain" description="Ig-like" evidence="6">
    <location>
        <begin position="382"/>
        <end position="460"/>
    </location>
</feature>
<dbReference type="EMBL" id="CP111016">
    <property type="protein sequence ID" value="WAR06014.1"/>
    <property type="molecule type" value="Genomic_DNA"/>
</dbReference>
<keyword evidence="5" id="KW-0393">Immunoglobulin domain</keyword>
<proteinExistence type="predicted"/>
<dbReference type="InterPro" id="IPR013151">
    <property type="entry name" value="Immunoglobulin_dom"/>
</dbReference>
<accession>A0ABY7EA20</accession>
<keyword evidence="2" id="KW-0472">Membrane</keyword>
<evidence type="ECO:0000256" key="1">
    <source>
        <dbReference type="ARBA" id="ARBA00004479"/>
    </source>
</evidence>
<dbReference type="PROSITE" id="PS50835">
    <property type="entry name" value="IG_LIKE"/>
    <property type="match status" value="5"/>
</dbReference>
<dbReference type="Proteomes" id="UP001164746">
    <property type="component" value="Chromosome 5"/>
</dbReference>
<comment type="subcellular location">
    <subcellularLocation>
        <location evidence="1">Membrane</location>
        <topology evidence="1">Single-pass type I membrane protein</topology>
    </subcellularLocation>
</comment>
<dbReference type="InterPro" id="IPR003599">
    <property type="entry name" value="Ig_sub"/>
</dbReference>
<dbReference type="Pfam" id="PF08205">
    <property type="entry name" value="C2-set_2"/>
    <property type="match status" value="1"/>
</dbReference>
<dbReference type="Pfam" id="PF00047">
    <property type="entry name" value="ig"/>
    <property type="match status" value="1"/>
</dbReference>
<dbReference type="Pfam" id="PF13927">
    <property type="entry name" value="Ig_3"/>
    <property type="match status" value="2"/>
</dbReference>
<feature type="domain" description="Ig-like" evidence="6">
    <location>
        <begin position="598"/>
        <end position="677"/>
    </location>
</feature>
<keyword evidence="8" id="KW-1185">Reference proteome</keyword>
<gene>
    <name evidence="7" type="ORF">MAR_021383</name>
</gene>
<evidence type="ECO:0000256" key="3">
    <source>
        <dbReference type="ARBA" id="ARBA00023157"/>
    </source>
</evidence>
<evidence type="ECO:0000256" key="2">
    <source>
        <dbReference type="ARBA" id="ARBA00023136"/>
    </source>
</evidence>
<evidence type="ECO:0000313" key="7">
    <source>
        <dbReference type="EMBL" id="WAR06014.1"/>
    </source>
</evidence>
<dbReference type="InterPro" id="IPR051275">
    <property type="entry name" value="Cell_adhesion_signaling"/>
</dbReference>
<sequence length="885" mass="96855">MCFTSTDVNYVTYYVRLLSLTPMTITSVGYGPSGCGTYPAPPSYLSCFCVSRREYACVIRTVTRNMNEDVWYCLPPGGDLSDESGDQTIVVTIGITAVSMIFPAGSSVSVINNTARQFRCETSAGNPQATVEWYKDSGTPDRADDTHITTGTEIDTSASDTLIVTIGKLTLTVQKNDQEVGVYCRANNGRDWLYSSNVPSTPKVSYKGSEVTSPVRLISGRSMALICSSIGNPSPTYTWTYPGGGSHSGSTITLAIVLKTHAGGVTCTAMNTLSPTGGAAVVMTRTTTISLQVLYPPSRPSCTTIGTSISTSAVLVEGTDSTFSCISYANPPLITYTWSTPGRGQVSGANVTLTKVHHHADQGQYTLTATNTMDPTIEISTPIVSYRDFAITSRVRVISGRSMTLNCSSTGNPSPAYAWTYPGGGSHVGPNLIFTSVQTTLAGNVTCTTWNTLSPTGEIAFVKTKQTTTSLQWKKMMFESEHQGRSFEKLEEISRIITTDETLVHYFEPESKQASIRAIYPPYSPDLGPLDFAYFPNFILSNYYSTYILLLLHLRVRLAQSMKCVRLLYKYICTMSNCQFHTKQIRCTNHMFTPVVGPKVQVPHTYNILEGAALSYPCLFIPGNPSKTSIVWTSSFDHRQWNSQIVSISSVLRSDDGMYTCTATNKMTPTGSPVQIGIHSGTTHINVHNNQKHFPDESLVSDFYVTEHIGTVNVTKSEHSDATFTCTVDSNPLSTLNIRKESEIRKSVENSKQLEYTIVNLTCWDAGLYTCDGSAPRRPPGGNIKTNFTARLHDNATLQYTVLAYPVPSPSQFVWKRCSSSTKCINLSNTSRKTEITTIGLSSSLTIFDISMDDFDVYTISIDNGIGEELVEEIFLQPVVNLEIK</sequence>
<organism evidence="7 8">
    <name type="scientific">Mya arenaria</name>
    <name type="common">Soft-shell clam</name>
    <dbReference type="NCBI Taxonomy" id="6604"/>
    <lineage>
        <taxon>Eukaryota</taxon>
        <taxon>Metazoa</taxon>
        <taxon>Spiralia</taxon>
        <taxon>Lophotrochozoa</taxon>
        <taxon>Mollusca</taxon>
        <taxon>Bivalvia</taxon>
        <taxon>Autobranchia</taxon>
        <taxon>Heteroconchia</taxon>
        <taxon>Euheterodonta</taxon>
        <taxon>Imparidentia</taxon>
        <taxon>Neoheterodontei</taxon>
        <taxon>Myida</taxon>
        <taxon>Myoidea</taxon>
        <taxon>Myidae</taxon>
        <taxon>Mya</taxon>
    </lineage>
</organism>
<evidence type="ECO:0000256" key="4">
    <source>
        <dbReference type="ARBA" id="ARBA00023180"/>
    </source>
</evidence>
<dbReference type="InterPro" id="IPR013783">
    <property type="entry name" value="Ig-like_fold"/>
</dbReference>
<evidence type="ECO:0000259" key="6">
    <source>
        <dbReference type="PROSITE" id="PS50835"/>
    </source>
</evidence>
<feature type="domain" description="Ig-like" evidence="6">
    <location>
        <begin position="300"/>
        <end position="380"/>
    </location>
</feature>
<dbReference type="InterPro" id="IPR013162">
    <property type="entry name" value="CD80_C2-set"/>
</dbReference>
<dbReference type="SMART" id="SM00408">
    <property type="entry name" value="IGc2"/>
    <property type="match status" value="3"/>
</dbReference>